<dbReference type="GO" id="GO:0005524">
    <property type="term" value="F:ATP binding"/>
    <property type="evidence" value="ECO:0007669"/>
    <property type="project" value="UniProtKB-KW"/>
</dbReference>
<keyword evidence="5" id="KW-0067">ATP-binding</keyword>
<dbReference type="Gene3D" id="3.30.70.2280">
    <property type="match status" value="2"/>
</dbReference>
<evidence type="ECO:0000256" key="1">
    <source>
        <dbReference type="ARBA" id="ARBA00012552"/>
    </source>
</evidence>
<dbReference type="Gene3D" id="3.40.50.300">
    <property type="entry name" value="P-loop containing nucleotide triphosphate hydrolases"/>
    <property type="match status" value="1"/>
</dbReference>
<accession>A0AAD8RX88</accession>
<keyword evidence="6" id="KW-0694">RNA-binding</keyword>
<dbReference type="PANTHER" id="PTHR47963:SF8">
    <property type="entry name" value="ATP-DEPENDENT RNA HELICASE DEAD"/>
    <property type="match status" value="1"/>
</dbReference>
<evidence type="ECO:0000256" key="2">
    <source>
        <dbReference type="ARBA" id="ARBA00022741"/>
    </source>
</evidence>
<dbReference type="GO" id="GO:0003723">
    <property type="term" value="F:RNA binding"/>
    <property type="evidence" value="ECO:0007669"/>
    <property type="project" value="UniProtKB-KW"/>
</dbReference>
<organism evidence="10 11">
    <name type="scientific">Lolium multiflorum</name>
    <name type="common">Italian ryegrass</name>
    <name type="synonym">Lolium perenne subsp. multiflorum</name>
    <dbReference type="NCBI Taxonomy" id="4521"/>
    <lineage>
        <taxon>Eukaryota</taxon>
        <taxon>Viridiplantae</taxon>
        <taxon>Streptophyta</taxon>
        <taxon>Embryophyta</taxon>
        <taxon>Tracheophyta</taxon>
        <taxon>Spermatophyta</taxon>
        <taxon>Magnoliopsida</taxon>
        <taxon>Liliopsida</taxon>
        <taxon>Poales</taxon>
        <taxon>Poaceae</taxon>
        <taxon>BOP clade</taxon>
        <taxon>Pooideae</taxon>
        <taxon>Poodae</taxon>
        <taxon>Poeae</taxon>
        <taxon>Poeae Chloroplast Group 2 (Poeae type)</taxon>
        <taxon>Loliodinae</taxon>
        <taxon>Loliinae</taxon>
        <taxon>Lolium</taxon>
    </lineage>
</organism>
<dbReference type="CDD" id="cd12937">
    <property type="entry name" value="GUCT_RH7_like"/>
    <property type="match status" value="3"/>
</dbReference>
<dbReference type="Pfam" id="PF00271">
    <property type="entry name" value="Helicase_C"/>
    <property type="match status" value="1"/>
</dbReference>
<evidence type="ECO:0000259" key="9">
    <source>
        <dbReference type="PROSITE" id="PS51194"/>
    </source>
</evidence>
<dbReference type="InterPro" id="IPR035979">
    <property type="entry name" value="RBD_domain_sf"/>
</dbReference>
<evidence type="ECO:0000313" key="10">
    <source>
        <dbReference type="EMBL" id="KAK1632903.1"/>
    </source>
</evidence>
<dbReference type="InterPro" id="IPR012562">
    <property type="entry name" value="GUCT"/>
</dbReference>
<evidence type="ECO:0000313" key="11">
    <source>
        <dbReference type="Proteomes" id="UP001231189"/>
    </source>
</evidence>
<dbReference type="CDD" id="cd18787">
    <property type="entry name" value="SF2_C_DEAD"/>
    <property type="match status" value="1"/>
</dbReference>
<dbReference type="AlphaFoldDB" id="A0AAD8RX88"/>
<keyword evidence="3" id="KW-0378">Hydrolase</keyword>
<keyword evidence="11" id="KW-1185">Reference proteome</keyword>
<protein>
    <recommendedName>
        <fullName evidence="1">RNA helicase</fullName>
        <ecNumber evidence="1">3.6.4.13</ecNumber>
    </recommendedName>
</protein>
<name>A0AAD8RX88_LOLMU</name>
<proteinExistence type="predicted"/>
<dbReference type="SUPFAM" id="SSF50494">
    <property type="entry name" value="Trypsin-like serine proteases"/>
    <property type="match status" value="1"/>
</dbReference>
<dbReference type="InterPro" id="IPR001650">
    <property type="entry name" value="Helicase_C-like"/>
</dbReference>
<evidence type="ECO:0000256" key="5">
    <source>
        <dbReference type="ARBA" id="ARBA00022840"/>
    </source>
</evidence>
<dbReference type="SUPFAM" id="SSF54928">
    <property type="entry name" value="RNA-binding domain, RBD"/>
    <property type="match status" value="3"/>
</dbReference>
<dbReference type="Pfam" id="PF08152">
    <property type="entry name" value="GUCT"/>
    <property type="match status" value="3"/>
</dbReference>
<feature type="region of interest" description="Disordered" evidence="8">
    <location>
        <begin position="881"/>
        <end position="924"/>
    </location>
</feature>
<feature type="compositionally biased region" description="Basic residues" evidence="8">
    <location>
        <begin position="910"/>
        <end position="924"/>
    </location>
</feature>
<keyword evidence="2" id="KW-0547">Nucleotide-binding</keyword>
<sequence length="924" mass="100574">MDPNGKVDSTLVFTKEMLDEVYQKVSPYVVAILFKPVSTGFIAKTNSKHNMIAMNQKLLGYEPNKNKIIVRYSDGMTATIDRVERFPGSDIAILYSPHHGKPRPAVDFGKLEDKECQKIVTIFPFSNDFLFFKGHITLTDCTSESRSGIINPKSQNTFMLTCPLSVSYELDQQIKRLERAEFLRMIQGAAVFDLSGKVLGMIEACGNAHTIKYARKCSAFSTHFDSLGPMGCQEEREKKKKNRKANDMSSSNKERELVPVLKKAKKKMGNNKADEKKMKAGTSVRHLALPCDRAAWAQTIRRVIQCHSHGGQTVIFTETKESASELSDFIPGSRSLDGHSTHVQREAVAGFRSRKFSVLVATNVAAQGLDINDVQLIIQCEPPRDAEDYIERSGWLGKAGNAGVAVMLLKPGDELTVATIEEEFGLKFEHISDVVQSAGKEAAYAIASVSDSVLPVFRKQAEALFSSSGISKVDLLAKALAKEAGYIVEEKRSLLSSMENYTTLHLRTVRLMGTAGSALSVLRRFIPESKLSDVQGMVLTADGAGAIFDVPSEEVQSYIQGAENAAGVTLDEVKQLPALQEREQSRVNSSSSRFDNEAADAIASVPDSVIPVFQQQAEELLSSSSLSAVDLLAKALAKAVGYTDIKKRSLLSSMENCTTLHLTAGSTMYTPSFMPEDRLSNVQGVALTADGRGAVFDVPSVEVQDYLQGADNAAMVTLDEVKQLPALHESEHSRSNYAGSRFGNEVADAIASVSDSVIPVFRQQAEELLSSSSMSAVDLLAKALAKAVGYKDIKKRSLLCSMENCTTLHLTTGSRMYTLSYVRSTLKRFMPEDRLSNVQGVALTADGRGAVFNVPSAEVQDYLQGAENAVGVTLDEVKELPALQEREQQSRGGRGGGRRFGGGGGGRVGFGRRGRGSRGRFGRR</sequence>
<comment type="catalytic activity">
    <reaction evidence="7">
        <text>ATP + H2O = ADP + phosphate + H(+)</text>
        <dbReference type="Rhea" id="RHEA:13065"/>
        <dbReference type="ChEBI" id="CHEBI:15377"/>
        <dbReference type="ChEBI" id="CHEBI:15378"/>
        <dbReference type="ChEBI" id="CHEBI:30616"/>
        <dbReference type="ChEBI" id="CHEBI:43474"/>
        <dbReference type="ChEBI" id="CHEBI:456216"/>
        <dbReference type="EC" id="3.6.4.13"/>
    </reaction>
</comment>
<evidence type="ECO:0000256" key="7">
    <source>
        <dbReference type="ARBA" id="ARBA00047984"/>
    </source>
</evidence>
<dbReference type="InterPro" id="IPR050547">
    <property type="entry name" value="DEAD_box_RNA_helicases"/>
</dbReference>
<dbReference type="EC" id="3.6.4.13" evidence="1"/>
<comment type="caution">
    <text evidence="10">The sequence shown here is derived from an EMBL/GenBank/DDBJ whole genome shotgun (WGS) entry which is preliminary data.</text>
</comment>
<dbReference type="Pfam" id="PF26142">
    <property type="entry name" value="DD_DDX21-DDX50"/>
    <property type="match status" value="3"/>
</dbReference>
<dbReference type="InterPro" id="IPR059027">
    <property type="entry name" value="DD_DDX21-DDX50"/>
</dbReference>
<dbReference type="PANTHER" id="PTHR47963">
    <property type="entry name" value="DEAD-BOX ATP-DEPENDENT RNA HELICASE 47, MITOCHONDRIAL"/>
    <property type="match status" value="1"/>
</dbReference>
<dbReference type="GO" id="GO:0016787">
    <property type="term" value="F:hydrolase activity"/>
    <property type="evidence" value="ECO:0007669"/>
    <property type="project" value="UniProtKB-KW"/>
</dbReference>
<feature type="region of interest" description="Disordered" evidence="8">
    <location>
        <begin position="231"/>
        <end position="256"/>
    </location>
</feature>
<evidence type="ECO:0000256" key="4">
    <source>
        <dbReference type="ARBA" id="ARBA00022806"/>
    </source>
</evidence>
<dbReference type="Proteomes" id="UP001231189">
    <property type="component" value="Unassembled WGS sequence"/>
</dbReference>
<keyword evidence="4" id="KW-0347">Helicase</keyword>
<dbReference type="EMBL" id="JAUUTY010000005">
    <property type="protein sequence ID" value="KAK1632903.1"/>
    <property type="molecule type" value="Genomic_DNA"/>
</dbReference>
<dbReference type="SUPFAM" id="SSF52540">
    <property type="entry name" value="P-loop containing nucleoside triphosphate hydrolases"/>
    <property type="match status" value="1"/>
</dbReference>
<dbReference type="PROSITE" id="PS51194">
    <property type="entry name" value="HELICASE_CTER"/>
    <property type="match status" value="1"/>
</dbReference>
<evidence type="ECO:0000256" key="3">
    <source>
        <dbReference type="ARBA" id="ARBA00022801"/>
    </source>
</evidence>
<dbReference type="InterPro" id="IPR027417">
    <property type="entry name" value="P-loop_NTPase"/>
</dbReference>
<dbReference type="GO" id="GO:0003724">
    <property type="term" value="F:RNA helicase activity"/>
    <property type="evidence" value="ECO:0007669"/>
    <property type="project" value="UniProtKB-EC"/>
</dbReference>
<evidence type="ECO:0000256" key="6">
    <source>
        <dbReference type="ARBA" id="ARBA00022884"/>
    </source>
</evidence>
<reference evidence="10" key="1">
    <citation type="submission" date="2023-07" db="EMBL/GenBank/DDBJ databases">
        <title>A chromosome-level genome assembly of Lolium multiflorum.</title>
        <authorList>
            <person name="Chen Y."/>
            <person name="Copetti D."/>
            <person name="Kolliker R."/>
            <person name="Studer B."/>
        </authorList>
    </citation>
    <scope>NUCLEOTIDE SEQUENCE</scope>
    <source>
        <strain evidence="10">02402/16</strain>
        <tissue evidence="10">Leaf</tissue>
    </source>
</reference>
<dbReference type="InterPro" id="IPR009003">
    <property type="entry name" value="Peptidase_S1_PA"/>
</dbReference>
<feature type="compositionally biased region" description="Gly residues" evidence="8">
    <location>
        <begin position="892"/>
        <end position="909"/>
    </location>
</feature>
<feature type="domain" description="Helicase C-terminal" evidence="9">
    <location>
        <begin position="298"/>
        <end position="439"/>
    </location>
</feature>
<dbReference type="SMART" id="SM00490">
    <property type="entry name" value="HELICc"/>
    <property type="match status" value="1"/>
</dbReference>
<evidence type="ECO:0000256" key="8">
    <source>
        <dbReference type="SAM" id="MobiDB-lite"/>
    </source>
</evidence>
<gene>
    <name evidence="10" type="ORF">QYE76_007218</name>
</gene>